<dbReference type="PANTHER" id="PTHR42788:SF19">
    <property type="entry name" value="ALIPHATIC SULFONATES IMPORT ATP-BINDING PROTEIN SSUB 2"/>
    <property type="match status" value="1"/>
</dbReference>
<evidence type="ECO:0000256" key="2">
    <source>
        <dbReference type="ARBA" id="ARBA00022448"/>
    </source>
</evidence>
<keyword evidence="2" id="KW-0813">Transport</keyword>
<dbReference type="SMART" id="SM00382">
    <property type="entry name" value="AAA"/>
    <property type="match status" value="1"/>
</dbReference>
<reference evidence="6 7" key="1">
    <citation type="submission" date="2018-07" db="EMBL/GenBank/DDBJ databases">
        <title>Genome sequence of Azospirillum sp. ATCC 49961.</title>
        <authorList>
            <person name="Sant'Anna F.H."/>
            <person name="Baldani J.I."/>
            <person name="Zilli J.E."/>
            <person name="Reis V.M."/>
            <person name="Hartmann A."/>
            <person name="Cruz L."/>
            <person name="de Souza E.M."/>
            <person name="de Oliveira Pedrosa F."/>
            <person name="Passaglia L.M.P."/>
        </authorList>
    </citation>
    <scope>NUCLEOTIDE SEQUENCE [LARGE SCALE GENOMIC DNA]</scope>
    <source>
        <strain evidence="6 7">ATCC 49961</strain>
    </source>
</reference>
<dbReference type="PROSITE" id="PS00211">
    <property type="entry name" value="ABC_TRANSPORTER_1"/>
    <property type="match status" value="1"/>
</dbReference>
<evidence type="ECO:0000256" key="1">
    <source>
        <dbReference type="ARBA" id="ARBA00005417"/>
    </source>
</evidence>
<keyword evidence="7" id="KW-1185">Reference proteome</keyword>
<dbReference type="SUPFAM" id="SSF52540">
    <property type="entry name" value="P-loop containing nucleoside triphosphate hydrolases"/>
    <property type="match status" value="1"/>
</dbReference>
<proteinExistence type="inferred from homology"/>
<gene>
    <name evidence="6" type="ORF">DS843_29200</name>
</gene>
<dbReference type="OrthoDB" id="7336028at2"/>
<comment type="similarity">
    <text evidence="1">Belongs to the ABC transporter superfamily.</text>
</comment>
<protein>
    <submittedName>
        <fullName evidence="6">ABC transporter ATP-binding protein</fullName>
    </submittedName>
</protein>
<dbReference type="InterPro" id="IPR017871">
    <property type="entry name" value="ABC_transporter-like_CS"/>
</dbReference>
<keyword evidence="4 6" id="KW-0067">ATP-binding</keyword>
<evidence type="ECO:0000313" key="6">
    <source>
        <dbReference type="EMBL" id="KAA0675936.1"/>
    </source>
</evidence>
<dbReference type="PROSITE" id="PS50893">
    <property type="entry name" value="ABC_TRANSPORTER_2"/>
    <property type="match status" value="1"/>
</dbReference>
<dbReference type="Gene3D" id="3.40.50.300">
    <property type="entry name" value="P-loop containing nucleotide triphosphate hydrolases"/>
    <property type="match status" value="1"/>
</dbReference>
<sequence length="265" mass="29006">MRRPAMSFVSIEQAGYGVPRGGTILDRIDWTIGEGEFHALVGRSGCGKTTLLKLVAGLLAPSTGTVRIQGEPVRGPGAQVGFVFQAPTLLEWRTVLDNLLLPVSLKRRPQPADRRKAEELLDLVGLSGLEGRYPSQLSGGQQSRVALARALVTEPPLLLLDEPFAALDAITREELQDDLLKLCARHRTTVLFVTHDIAEAVYLADRVAVMENGQLRHALPVPLARPRGRDVRYSPRFNALCLELRHSMDGAMDGKPDRPALERAS</sequence>
<organism evidence="6 7">
    <name type="scientific">Roseomonas genomospecies 6</name>
    <dbReference type="NCBI Taxonomy" id="214106"/>
    <lineage>
        <taxon>Bacteria</taxon>
        <taxon>Pseudomonadati</taxon>
        <taxon>Pseudomonadota</taxon>
        <taxon>Alphaproteobacteria</taxon>
        <taxon>Acetobacterales</taxon>
        <taxon>Roseomonadaceae</taxon>
        <taxon>Roseomonas</taxon>
    </lineage>
</organism>
<dbReference type="EMBL" id="QOKW01000046">
    <property type="protein sequence ID" value="KAA0675936.1"/>
    <property type="molecule type" value="Genomic_DNA"/>
</dbReference>
<accession>A0A9W7KNH5</accession>
<dbReference type="InterPro" id="IPR003593">
    <property type="entry name" value="AAA+_ATPase"/>
</dbReference>
<dbReference type="PANTHER" id="PTHR42788">
    <property type="entry name" value="TAURINE IMPORT ATP-BINDING PROTEIN-RELATED"/>
    <property type="match status" value="1"/>
</dbReference>
<dbReference type="GO" id="GO:0005524">
    <property type="term" value="F:ATP binding"/>
    <property type="evidence" value="ECO:0007669"/>
    <property type="project" value="UniProtKB-KW"/>
</dbReference>
<evidence type="ECO:0000259" key="5">
    <source>
        <dbReference type="PROSITE" id="PS50893"/>
    </source>
</evidence>
<name>A0A9W7KNH5_9PROT</name>
<feature type="domain" description="ABC transporter" evidence="5">
    <location>
        <begin position="6"/>
        <end position="237"/>
    </location>
</feature>
<dbReference type="InterPro" id="IPR027417">
    <property type="entry name" value="P-loop_NTPase"/>
</dbReference>
<evidence type="ECO:0000256" key="3">
    <source>
        <dbReference type="ARBA" id="ARBA00022741"/>
    </source>
</evidence>
<dbReference type="Proteomes" id="UP000480854">
    <property type="component" value="Unassembled WGS sequence"/>
</dbReference>
<keyword evidence="3" id="KW-0547">Nucleotide-binding</keyword>
<comment type="caution">
    <text evidence="6">The sequence shown here is derived from an EMBL/GenBank/DDBJ whole genome shotgun (WGS) entry which is preliminary data.</text>
</comment>
<dbReference type="GO" id="GO:0016887">
    <property type="term" value="F:ATP hydrolysis activity"/>
    <property type="evidence" value="ECO:0007669"/>
    <property type="project" value="InterPro"/>
</dbReference>
<evidence type="ECO:0000256" key="4">
    <source>
        <dbReference type="ARBA" id="ARBA00022840"/>
    </source>
</evidence>
<dbReference type="InterPro" id="IPR003439">
    <property type="entry name" value="ABC_transporter-like_ATP-bd"/>
</dbReference>
<evidence type="ECO:0000313" key="7">
    <source>
        <dbReference type="Proteomes" id="UP000480854"/>
    </source>
</evidence>
<dbReference type="Pfam" id="PF00005">
    <property type="entry name" value="ABC_tran"/>
    <property type="match status" value="1"/>
</dbReference>
<dbReference type="CDD" id="cd03293">
    <property type="entry name" value="ABC_NrtD_SsuB_transporters"/>
    <property type="match status" value="1"/>
</dbReference>
<dbReference type="AlphaFoldDB" id="A0A9W7KNH5"/>
<dbReference type="InterPro" id="IPR050166">
    <property type="entry name" value="ABC_transporter_ATP-bind"/>
</dbReference>